<proteinExistence type="predicted"/>
<dbReference type="Proteomes" id="UP000315471">
    <property type="component" value="Unassembled WGS sequence"/>
</dbReference>
<name>A0A5C6DL82_9BACT</name>
<protein>
    <submittedName>
        <fullName evidence="1">Uncharacterized protein</fullName>
    </submittedName>
</protein>
<comment type="caution">
    <text evidence="1">The sequence shown here is derived from an EMBL/GenBank/DDBJ whole genome shotgun (WGS) entry which is preliminary data.</text>
</comment>
<dbReference type="EMBL" id="SJPY01000009">
    <property type="protein sequence ID" value="TWU35676.1"/>
    <property type="molecule type" value="Genomic_DNA"/>
</dbReference>
<sequence>MISAARVAKDDDVHSTKLNLLCLLKKLIPTNVRR</sequence>
<keyword evidence="2" id="KW-1185">Reference proteome</keyword>
<evidence type="ECO:0000313" key="2">
    <source>
        <dbReference type="Proteomes" id="UP000315471"/>
    </source>
</evidence>
<accession>A0A5C6DL82</accession>
<dbReference type="AlphaFoldDB" id="A0A5C6DL82"/>
<reference evidence="1 2" key="1">
    <citation type="submission" date="2019-02" db="EMBL/GenBank/DDBJ databases">
        <title>Deep-cultivation of Planctomycetes and their phenomic and genomic characterization uncovers novel biology.</title>
        <authorList>
            <person name="Wiegand S."/>
            <person name="Jogler M."/>
            <person name="Boedeker C."/>
            <person name="Pinto D."/>
            <person name="Vollmers J."/>
            <person name="Rivas-Marin E."/>
            <person name="Kohn T."/>
            <person name="Peeters S.H."/>
            <person name="Heuer A."/>
            <person name="Rast P."/>
            <person name="Oberbeckmann S."/>
            <person name="Bunk B."/>
            <person name="Jeske O."/>
            <person name="Meyerdierks A."/>
            <person name="Storesund J.E."/>
            <person name="Kallscheuer N."/>
            <person name="Luecker S."/>
            <person name="Lage O.M."/>
            <person name="Pohl T."/>
            <person name="Merkel B.J."/>
            <person name="Hornburger P."/>
            <person name="Mueller R.-W."/>
            <person name="Bruemmer F."/>
            <person name="Labrenz M."/>
            <person name="Spormann A.M."/>
            <person name="Op Den Camp H."/>
            <person name="Overmann J."/>
            <person name="Amann R."/>
            <person name="Jetten M.S.M."/>
            <person name="Mascher T."/>
            <person name="Medema M.H."/>
            <person name="Devos D.P."/>
            <person name="Kaster A.-K."/>
            <person name="Ovreas L."/>
            <person name="Rohde M."/>
            <person name="Galperin M.Y."/>
            <person name="Jogler C."/>
        </authorList>
    </citation>
    <scope>NUCLEOTIDE SEQUENCE [LARGE SCALE GENOMIC DNA]</scope>
    <source>
        <strain evidence="1 2">Q31b</strain>
    </source>
</reference>
<gene>
    <name evidence="1" type="ORF">Q31b_51110</name>
</gene>
<evidence type="ECO:0000313" key="1">
    <source>
        <dbReference type="EMBL" id="TWU35676.1"/>
    </source>
</evidence>
<organism evidence="1 2">
    <name type="scientific">Novipirellula aureliae</name>
    <dbReference type="NCBI Taxonomy" id="2527966"/>
    <lineage>
        <taxon>Bacteria</taxon>
        <taxon>Pseudomonadati</taxon>
        <taxon>Planctomycetota</taxon>
        <taxon>Planctomycetia</taxon>
        <taxon>Pirellulales</taxon>
        <taxon>Pirellulaceae</taxon>
        <taxon>Novipirellula</taxon>
    </lineage>
</organism>